<gene>
    <name evidence="3" type="ORF">OOZ53_07995</name>
</gene>
<dbReference type="Proteomes" id="UP001148313">
    <property type="component" value="Unassembled WGS sequence"/>
</dbReference>
<dbReference type="Gene3D" id="3.40.30.10">
    <property type="entry name" value="Glutaredoxin"/>
    <property type="match status" value="1"/>
</dbReference>
<name>A0ABT4VKQ1_9HYPH</name>
<keyword evidence="4" id="KW-1185">Reference proteome</keyword>
<dbReference type="InterPro" id="IPR036249">
    <property type="entry name" value="Thioredoxin-like_sf"/>
</dbReference>
<dbReference type="EMBL" id="JAPJZH010000004">
    <property type="protein sequence ID" value="MDA4845286.1"/>
    <property type="molecule type" value="Genomic_DNA"/>
</dbReference>
<comment type="catalytic activity">
    <reaction evidence="1">
        <text>2-hydroxychromene-2-carboxylate = (3E)-4-(2-hydroxyphenyl)-2-oxobut-3-enoate</text>
        <dbReference type="Rhea" id="RHEA:27401"/>
        <dbReference type="ChEBI" id="CHEBI:59350"/>
        <dbReference type="ChEBI" id="CHEBI:59353"/>
        <dbReference type="EC" id="5.99.1.4"/>
    </reaction>
</comment>
<dbReference type="InterPro" id="IPR051924">
    <property type="entry name" value="GST_Kappa/NadH"/>
</dbReference>
<protein>
    <recommendedName>
        <fullName evidence="1">2-hydroxychromene-2-carboxylate isomerase</fullName>
        <ecNumber evidence="1">5.99.1.4</ecNumber>
    </recommendedName>
</protein>
<comment type="similarity">
    <text evidence="1">Belongs to the GST superfamily. NadH family.</text>
</comment>
<dbReference type="PIRSF" id="PIRSF006386">
    <property type="entry name" value="HCCAis_GSTk"/>
    <property type="match status" value="1"/>
</dbReference>
<dbReference type="Pfam" id="PF01323">
    <property type="entry name" value="DSBA"/>
    <property type="match status" value="1"/>
</dbReference>
<dbReference type="EC" id="5.99.1.4" evidence="1"/>
<dbReference type="InterPro" id="IPR014440">
    <property type="entry name" value="HCCAis_GSTk"/>
</dbReference>
<organism evidence="3 4">
    <name type="scientific">Hoeflea poritis</name>
    <dbReference type="NCBI Taxonomy" id="2993659"/>
    <lineage>
        <taxon>Bacteria</taxon>
        <taxon>Pseudomonadati</taxon>
        <taxon>Pseudomonadota</taxon>
        <taxon>Alphaproteobacteria</taxon>
        <taxon>Hyphomicrobiales</taxon>
        <taxon>Rhizobiaceae</taxon>
        <taxon>Hoeflea</taxon>
    </lineage>
</organism>
<evidence type="ECO:0000313" key="4">
    <source>
        <dbReference type="Proteomes" id="UP001148313"/>
    </source>
</evidence>
<feature type="domain" description="DSBA-like thioredoxin" evidence="2">
    <location>
        <begin position="3"/>
        <end position="205"/>
    </location>
</feature>
<dbReference type="PANTHER" id="PTHR42943:SF2">
    <property type="entry name" value="GLUTATHIONE S-TRANSFERASE KAPPA 1"/>
    <property type="match status" value="1"/>
</dbReference>
<dbReference type="PANTHER" id="PTHR42943">
    <property type="entry name" value="GLUTATHIONE S-TRANSFERASE KAPPA"/>
    <property type="match status" value="1"/>
</dbReference>
<dbReference type="SUPFAM" id="SSF52833">
    <property type="entry name" value="Thioredoxin-like"/>
    <property type="match status" value="1"/>
</dbReference>
<dbReference type="RefSeq" id="WP_271088890.1">
    <property type="nucleotide sequence ID" value="NZ_JAPJZH010000004.1"/>
</dbReference>
<evidence type="ECO:0000256" key="1">
    <source>
        <dbReference type="PIRNR" id="PIRNR006386"/>
    </source>
</evidence>
<dbReference type="InterPro" id="IPR001853">
    <property type="entry name" value="DSBA-like_thioredoxin_dom"/>
</dbReference>
<keyword evidence="1" id="KW-0413">Isomerase</keyword>
<comment type="caution">
    <text evidence="3">The sequence shown here is derived from an EMBL/GenBank/DDBJ whole genome shotgun (WGS) entry which is preliminary data.</text>
</comment>
<accession>A0ABT4VKQ1</accession>
<reference evidence="3" key="1">
    <citation type="submission" date="2022-11" db="EMBL/GenBank/DDBJ databases">
        <title>Hoeflea poritis sp. nov., isolated from scleractinian coral Porites lutea.</title>
        <authorList>
            <person name="Zhang G."/>
            <person name="Wei Q."/>
            <person name="Cai L."/>
        </authorList>
    </citation>
    <scope>NUCLEOTIDE SEQUENCE</scope>
    <source>
        <strain evidence="3">E7-10</strain>
    </source>
</reference>
<sequence>MRTVDVYWSHQSPYCYFVLDRILALQAHEDVDVRLRLVQPGVLRNATAFQGRLPIEQDYFFRDVARTAAFLGLPYAEARPYPVEMRPGTVYRAAEHQPRIHRLNHLTLAADEVGAGWRFLDQVTRLIWDGSARNWHKGPALADALARAGLDMDDLQRRAGGNGSRYEQILAANHDRLLEAGHWGVPVFVFDKEPFYGQDRFDQLLWRMGIGAQVQIV</sequence>
<evidence type="ECO:0000259" key="2">
    <source>
        <dbReference type="Pfam" id="PF01323"/>
    </source>
</evidence>
<proteinExistence type="inferred from homology"/>
<evidence type="ECO:0000313" key="3">
    <source>
        <dbReference type="EMBL" id="MDA4845286.1"/>
    </source>
</evidence>